<dbReference type="InterPro" id="IPR036291">
    <property type="entry name" value="NAD(P)-bd_dom_sf"/>
</dbReference>
<proteinExistence type="inferred from homology"/>
<dbReference type="EMBL" id="MDYQ01000078">
    <property type="protein sequence ID" value="PRP83654.1"/>
    <property type="molecule type" value="Genomic_DNA"/>
</dbReference>
<evidence type="ECO:0000313" key="9">
    <source>
        <dbReference type="Proteomes" id="UP000241769"/>
    </source>
</evidence>
<accession>A0A2P6NI83</accession>
<evidence type="ECO:0000256" key="4">
    <source>
        <dbReference type="ARBA" id="ARBA00023002"/>
    </source>
</evidence>
<keyword evidence="9" id="KW-1185">Reference proteome</keyword>
<reference evidence="8 9" key="1">
    <citation type="journal article" date="2018" name="Genome Biol. Evol.">
        <title>Multiple Roots of Fruiting Body Formation in Amoebozoa.</title>
        <authorList>
            <person name="Hillmann F."/>
            <person name="Forbes G."/>
            <person name="Novohradska S."/>
            <person name="Ferling I."/>
            <person name="Riege K."/>
            <person name="Groth M."/>
            <person name="Westermann M."/>
            <person name="Marz M."/>
            <person name="Spaller T."/>
            <person name="Winckler T."/>
            <person name="Schaap P."/>
            <person name="Glockner G."/>
        </authorList>
    </citation>
    <scope>NUCLEOTIDE SEQUENCE [LARGE SCALE GENOMIC DNA]</scope>
    <source>
        <strain evidence="8 9">Jena</strain>
    </source>
</reference>
<dbReference type="NCBIfam" id="NF006765">
    <property type="entry name" value="PRK09287.1"/>
    <property type="match status" value="1"/>
</dbReference>
<dbReference type="STRING" id="1890364.A0A2P6NI83"/>
<keyword evidence="5" id="KW-0311">Gluconate utilization</keyword>
<dbReference type="SUPFAM" id="SSF51735">
    <property type="entry name" value="NAD(P)-binding Rossmann-fold domains"/>
    <property type="match status" value="1"/>
</dbReference>
<name>A0A2P6NI83_9EUKA</name>
<dbReference type="PANTHER" id="PTHR11811">
    <property type="entry name" value="6-PHOSPHOGLUCONATE DEHYDROGENASE"/>
    <property type="match status" value="1"/>
</dbReference>
<dbReference type="GO" id="GO:0050661">
    <property type="term" value="F:NADP binding"/>
    <property type="evidence" value="ECO:0007669"/>
    <property type="project" value="InterPro"/>
</dbReference>
<dbReference type="AlphaFoldDB" id="A0A2P6NI83"/>
<feature type="domain" description="6-phosphogluconate dehydrogenase C-terminal" evidence="7">
    <location>
        <begin position="222"/>
        <end position="531"/>
    </location>
</feature>
<dbReference type="FunCoup" id="A0A2P6NI83">
    <property type="interactions" value="490"/>
</dbReference>
<comment type="similarity">
    <text evidence="2">Belongs to the 6-phosphogluconate dehydrogenase family.</text>
</comment>
<evidence type="ECO:0000256" key="1">
    <source>
        <dbReference type="ARBA" id="ARBA00004874"/>
    </source>
</evidence>
<organism evidence="8 9">
    <name type="scientific">Planoprotostelium fungivorum</name>
    <dbReference type="NCBI Taxonomy" id="1890364"/>
    <lineage>
        <taxon>Eukaryota</taxon>
        <taxon>Amoebozoa</taxon>
        <taxon>Evosea</taxon>
        <taxon>Variosea</taxon>
        <taxon>Cavosteliida</taxon>
        <taxon>Cavosteliaceae</taxon>
        <taxon>Planoprotostelium</taxon>
    </lineage>
</organism>
<comment type="caution">
    <text evidence="8">The sequence shown here is derived from an EMBL/GenBank/DDBJ whole genome shotgun (WGS) entry which is preliminary data.</text>
</comment>
<dbReference type="GO" id="GO:0019521">
    <property type="term" value="P:D-gluconate metabolic process"/>
    <property type="evidence" value="ECO:0007669"/>
    <property type="project" value="UniProtKB-KW"/>
</dbReference>
<protein>
    <recommendedName>
        <fullName evidence="3">phosphogluconate dehydrogenase (NADP(+)-dependent, decarboxylating)</fullName>
        <ecNumber evidence="3">1.1.1.44</ecNumber>
    </recommendedName>
</protein>
<dbReference type="GO" id="GO:0006098">
    <property type="term" value="P:pentose-phosphate shunt"/>
    <property type="evidence" value="ECO:0007669"/>
    <property type="project" value="UniProtKB-UniPathway"/>
</dbReference>
<dbReference type="InterPro" id="IPR006183">
    <property type="entry name" value="Pgluconate_DH"/>
</dbReference>
<evidence type="ECO:0000256" key="6">
    <source>
        <dbReference type="ARBA" id="ARBA00023126"/>
    </source>
</evidence>
<sequence length="533" mass="59919">MAEFSYDNAILKKAILEMQDVRSDKTCHLTQVKKERVMTQEMDHIGIIGAGSMGLNMSLLFADHDIRVSVFDVSGKNIDQLHDLLESDEKQRKFVTGYKELKDFMNSFKGEKTLLLSLTHGKPVDEVLSKLREYLKKGDTIIDGGNEWYLETERRQKEMKDIGVGYIGTGVSGGYQSARRGPSLSPGGDRVAYDKVKHLLEKIAARDGDAPCVDYVGVGGSGHYVKMVHNGIEQGMLSITSEAHEIMKSVLGFSHERIARTFTEWNSHGPLRNNFLVRICGEIAARKDDKDKFIVDVIEDRVVQDSDASEGTGVWTVKEAGERHVPCPTITSAHFLRTASAHRDDREKIHEQWKKIRDEPKQTIEAPERIVELLESAVHAGFLASFIQGMNLVAQASIDFGWKLHLPTILKVWRNGCIIEAEYINQVLSEAFADQSKGSEPLRHVATSPRIAQEINDSYSALRRIVLIALHQDAHVPALSASLEYFKYEASLHLPTAFMEAQLDYFGGHSYDLVSEDNLKIEKGHHHTEWKKP</sequence>
<evidence type="ECO:0000256" key="5">
    <source>
        <dbReference type="ARBA" id="ARBA00023064"/>
    </source>
</evidence>
<dbReference type="InterPro" id="IPR006115">
    <property type="entry name" value="6PGDH_NADP-bd"/>
</dbReference>
<dbReference type="Gene3D" id="3.40.50.720">
    <property type="entry name" value="NAD(P)-binding Rossmann-like Domain"/>
    <property type="match status" value="1"/>
</dbReference>
<dbReference type="UniPathway" id="UPA00115">
    <property type="reaction ID" value="UER00410"/>
</dbReference>
<evidence type="ECO:0000256" key="3">
    <source>
        <dbReference type="ARBA" id="ARBA00013011"/>
    </source>
</evidence>
<keyword evidence="6" id="KW-0570">Pentose shunt</keyword>
<dbReference type="InParanoid" id="A0A2P6NI83"/>
<gene>
    <name evidence="8" type="ORF">PROFUN_03809</name>
</gene>
<dbReference type="EC" id="1.1.1.44" evidence="3"/>
<comment type="pathway">
    <text evidence="1">Carbohydrate degradation; pentose phosphate pathway; D-ribulose 5-phosphate from D-glucose 6-phosphate (oxidative stage): step 3/3.</text>
</comment>
<dbReference type="Proteomes" id="UP000241769">
    <property type="component" value="Unassembled WGS sequence"/>
</dbReference>
<evidence type="ECO:0000256" key="2">
    <source>
        <dbReference type="ARBA" id="ARBA00008419"/>
    </source>
</evidence>
<dbReference type="InterPro" id="IPR006114">
    <property type="entry name" value="6PGDH_C"/>
</dbReference>
<dbReference type="Pfam" id="PF03446">
    <property type="entry name" value="NAD_binding_2"/>
    <property type="match status" value="1"/>
</dbReference>
<dbReference type="InterPro" id="IPR013328">
    <property type="entry name" value="6PGD_dom2"/>
</dbReference>
<dbReference type="SMART" id="SM01350">
    <property type="entry name" value="6PGD"/>
    <property type="match status" value="1"/>
</dbReference>
<evidence type="ECO:0000313" key="8">
    <source>
        <dbReference type="EMBL" id="PRP83654.1"/>
    </source>
</evidence>
<dbReference type="InterPro" id="IPR008927">
    <property type="entry name" value="6-PGluconate_DH-like_C_sf"/>
</dbReference>
<evidence type="ECO:0000259" key="7">
    <source>
        <dbReference type="SMART" id="SM01350"/>
    </source>
</evidence>
<dbReference type="SUPFAM" id="SSF48179">
    <property type="entry name" value="6-phosphogluconate dehydrogenase C-terminal domain-like"/>
    <property type="match status" value="1"/>
</dbReference>
<dbReference type="Gene3D" id="1.20.5.320">
    <property type="entry name" value="6-Phosphogluconate Dehydrogenase, domain 3"/>
    <property type="match status" value="1"/>
</dbReference>
<dbReference type="Gene3D" id="1.10.1040.10">
    <property type="entry name" value="N-(1-d-carboxylethyl)-l-norvaline Dehydrogenase, domain 2"/>
    <property type="match status" value="1"/>
</dbReference>
<dbReference type="Pfam" id="PF00393">
    <property type="entry name" value="6PGD"/>
    <property type="match status" value="1"/>
</dbReference>
<dbReference type="OrthoDB" id="434986at2759"/>
<dbReference type="FunFam" id="3.40.50.720:FF:000634">
    <property type="entry name" value="6-phosphogluconate dehydrogenase, decarboxylating"/>
    <property type="match status" value="1"/>
</dbReference>
<dbReference type="PRINTS" id="PR00076">
    <property type="entry name" value="6PGDHDRGNASE"/>
</dbReference>
<keyword evidence="4" id="KW-0560">Oxidoreductase</keyword>
<dbReference type="GO" id="GO:0004616">
    <property type="term" value="F:phosphogluconate dehydrogenase (decarboxylating) activity"/>
    <property type="evidence" value="ECO:0007669"/>
    <property type="project" value="UniProtKB-EC"/>
</dbReference>